<feature type="transmembrane region" description="Helical" evidence="1">
    <location>
        <begin position="411"/>
        <end position="433"/>
    </location>
</feature>
<dbReference type="PANTHER" id="PTHR30354:SF7">
    <property type="entry name" value="BLL7963 PROTEIN"/>
    <property type="match status" value="1"/>
</dbReference>
<feature type="transmembrane region" description="Helical" evidence="1">
    <location>
        <begin position="102"/>
        <end position="128"/>
    </location>
</feature>
<evidence type="ECO:0000313" key="2">
    <source>
        <dbReference type="EMBL" id="QDR80278.1"/>
    </source>
</evidence>
<feature type="transmembrane region" description="Helical" evidence="1">
    <location>
        <begin position="335"/>
        <end position="355"/>
    </location>
</feature>
<organism evidence="2 3">
    <name type="scientific">Sporomusa termitida</name>
    <dbReference type="NCBI Taxonomy" id="2377"/>
    <lineage>
        <taxon>Bacteria</taxon>
        <taxon>Bacillati</taxon>
        <taxon>Bacillota</taxon>
        <taxon>Negativicutes</taxon>
        <taxon>Selenomonadales</taxon>
        <taxon>Sporomusaceae</taxon>
        <taxon>Sporomusa</taxon>
    </lineage>
</organism>
<dbReference type="KEGG" id="sted:SPTER_15980"/>
<name>A0A517DSJ2_9FIRM</name>
<gene>
    <name evidence="2" type="ORF">SPTER_15980</name>
</gene>
<keyword evidence="3" id="KW-1185">Reference proteome</keyword>
<proteinExistence type="predicted"/>
<dbReference type="GO" id="GO:0015128">
    <property type="term" value="F:gluconate transmembrane transporter activity"/>
    <property type="evidence" value="ECO:0007669"/>
    <property type="project" value="InterPro"/>
</dbReference>
<feature type="transmembrane region" description="Helical" evidence="1">
    <location>
        <begin position="234"/>
        <end position="252"/>
    </location>
</feature>
<feature type="transmembrane region" description="Helical" evidence="1">
    <location>
        <begin position="59"/>
        <end position="77"/>
    </location>
</feature>
<feature type="transmembrane region" description="Helical" evidence="1">
    <location>
        <begin position="12"/>
        <end position="39"/>
    </location>
</feature>
<feature type="transmembrane region" description="Helical" evidence="1">
    <location>
        <begin position="259"/>
        <end position="278"/>
    </location>
</feature>
<evidence type="ECO:0000256" key="1">
    <source>
        <dbReference type="SAM" id="Phobius"/>
    </source>
</evidence>
<accession>A0A517DSJ2</accession>
<dbReference type="PANTHER" id="PTHR30354">
    <property type="entry name" value="GNT FAMILY GLUCONATE TRANSPORTER"/>
    <property type="match status" value="1"/>
</dbReference>
<sequence>MTLSVLGIIVSLGFLIWLALRGFHIIVLAPAAVVIVSLFSGMDPFEALVGPYMKGFVNYAGKFYLIFLAGSVFGKFMEDCGAARSIALGILKVLGAKSQEKVLWAIAIITMVMTYGGISLFVVIFAVLPIARPLFKELNIPWHLFVAALILGLGSVTMTMLPGSPSIQNIMPTKYLGTTAMAGPVIGILASIIIIIFNVWYFKDQLRRCHARNENFEAPTSGMVSGEEFSSPHGLPNVWLCLLPPITVFIMLNVLKMDVVIALFGGVIATLILFWKFFNNKMQTINKGALNAVVPIVNTSADVGYGMAMAATSGFVVISDWLLNMGGHPILSLSLATNIVAGMTGSASGGLGIVLETLSAKYLALGVAPDLIHRIAVMSSGCFDAMPHSGATITVLAVCGLTHAQAYKHFWWAHIVATVLALIIVIPIGIVIYG</sequence>
<reference evidence="2 3" key="1">
    <citation type="submission" date="2019-02" db="EMBL/GenBank/DDBJ databases">
        <title>Closed genome of Sporomusa termitida DSM 4440.</title>
        <authorList>
            <person name="Poehlein A."/>
            <person name="Daniel R."/>
        </authorList>
    </citation>
    <scope>NUCLEOTIDE SEQUENCE [LARGE SCALE GENOMIC DNA]</scope>
    <source>
        <strain evidence="2 3">DSM 4440</strain>
    </source>
</reference>
<protein>
    <submittedName>
        <fullName evidence="2">GntP family permease</fullName>
    </submittedName>
</protein>
<keyword evidence="1" id="KW-0472">Membrane</keyword>
<keyword evidence="1" id="KW-1133">Transmembrane helix</keyword>
<keyword evidence="1" id="KW-0812">Transmembrane</keyword>
<dbReference type="Proteomes" id="UP000320776">
    <property type="component" value="Chromosome"/>
</dbReference>
<dbReference type="AlphaFoldDB" id="A0A517DSJ2"/>
<dbReference type="EMBL" id="CP036259">
    <property type="protein sequence ID" value="QDR80278.1"/>
    <property type="molecule type" value="Genomic_DNA"/>
</dbReference>
<dbReference type="Pfam" id="PF02447">
    <property type="entry name" value="GntP_permease"/>
    <property type="match status" value="1"/>
</dbReference>
<feature type="transmembrane region" description="Helical" evidence="1">
    <location>
        <begin position="303"/>
        <end position="323"/>
    </location>
</feature>
<dbReference type="GO" id="GO:0005886">
    <property type="term" value="C:plasma membrane"/>
    <property type="evidence" value="ECO:0007669"/>
    <property type="project" value="TreeGrafter"/>
</dbReference>
<dbReference type="InterPro" id="IPR003474">
    <property type="entry name" value="Glcn_transporter"/>
</dbReference>
<evidence type="ECO:0000313" key="3">
    <source>
        <dbReference type="Proteomes" id="UP000320776"/>
    </source>
</evidence>
<feature type="transmembrane region" description="Helical" evidence="1">
    <location>
        <begin position="175"/>
        <end position="202"/>
    </location>
</feature>
<feature type="transmembrane region" description="Helical" evidence="1">
    <location>
        <begin position="140"/>
        <end position="163"/>
    </location>
</feature>